<evidence type="ECO:0000313" key="1">
    <source>
        <dbReference type="EMBL" id="MDH0826237.1"/>
    </source>
</evidence>
<dbReference type="Proteomes" id="UP001160116">
    <property type="component" value="Unassembled WGS sequence"/>
</dbReference>
<comment type="caution">
    <text evidence="1">The sequence shown here is derived from an EMBL/GenBank/DDBJ whole genome shotgun (WGS) entry which is preliminary data.</text>
</comment>
<sequence>MRSVGIETLFDRILGREMGKQCIAEKQNNSASGIGERVVDLITLRSHFLI</sequence>
<organism evidence="1 2">
    <name type="scientific">Acinetobacter johnsonii</name>
    <dbReference type="NCBI Taxonomy" id="40214"/>
    <lineage>
        <taxon>Bacteria</taxon>
        <taxon>Pseudomonadati</taxon>
        <taxon>Pseudomonadota</taxon>
        <taxon>Gammaproteobacteria</taxon>
        <taxon>Moraxellales</taxon>
        <taxon>Moraxellaceae</taxon>
        <taxon>Acinetobacter</taxon>
    </lineage>
</organism>
<gene>
    <name evidence="1" type="ORF">N5C97_06950</name>
</gene>
<evidence type="ECO:0000313" key="2">
    <source>
        <dbReference type="Proteomes" id="UP001160116"/>
    </source>
</evidence>
<name>A0AA42SE61_ACIJO</name>
<dbReference type="AlphaFoldDB" id="A0AA42SE61"/>
<proteinExistence type="predicted"/>
<reference evidence="1" key="1">
    <citation type="submission" date="2022-09" db="EMBL/GenBank/DDBJ databases">
        <title>Intensive care unit water sources are persistently colonized with multi-drug resistant bacteria and are the site of extensive horizontal gene transfer of antibiotic resistance genes.</title>
        <authorList>
            <person name="Diorio-Toth L."/>
        </authorList>
    </citation>
    <scope>NUCLEOTIDE SEQUENCE</scope>
    <source>
        <strain evidence="1">GD03885</strain>
    </source>
</reference>
<accession>A0AA42SE61</accession>
<protein>
    <submittedName>
        <fullName evidence="1">Uncharacterized protein</fullName>
    </submittedName>
</protein>
<dbReference type="EMBL" id="JAOCCL010000013">
    <property type="protein sequence ID" value="MDH0826237.1"/>
    <property type="molecule type" value="Genomic_DNA"/>
</dbReference>